<proteinExistence type="predicted"/>
<dbReference type="Proteomes" id="UP000789860">
    <property type="component" value="Unassembled WGS sequence"/>
</dbReference>
<keyword evidence="2" id="KW-1185">Reference proteome</keyword>
<organism evidence="1 2">
    <name type="scientific">Scutellospora calospora</name>
    <dbReference type="NCBI Taxonomy" id="85575"/>
    <lineage>
        <taxon>Eukaryota</taxon>
        <taxon>Fungi</taxon>
        <taxon>Fungi incertae sedis</taxon>
        <taxon>Mucoromycota</taxon>
        <taxon>Glomeromycotina</taxon>
        <taxon>Glomeromycetes</taxon>
        <taxon>Diversisporales</taxon>
        <taxon>Gigasporaceae</taxon>
        <taxon>Scutellospora</taxon>
    </lineage>
</organism>
<name>A0ACA9NUK8_9GLOM</name>
<sequence length="160" mass="18581">EENMYIKIDMSFVVPFQYNQDKKQELQQLIDDSIIEFNYDIDCNSFTKDVEEHENVINSWLSTYGGITGLKKKIENMYTSSKQKLFKKSVGITDMGSHKFKVVLLCFDKPNEDNERPYGELIAILHLKSNDVEAKKKIIANTEELARLILARSNDTYTIE</sequence>
<gene>
    <name evidence="1" type="ORF">SCALOS_LOCUS9539</name>
</gene>
<accession>A0ACA9NUK8</accession>
<comment type="caution">
    <text evidence="1">The sequence shown here is derived from an EMBL/GenBank/DDBJ whole genome shotgun (WGS) entry which is preliminary data.</text>
</comment>
<evidence type="ECO:0000313" key="2">
    <source>
        <dbReference type="Proteomes" id="UP000789860"/>
    </source>
</evidence>
<evidence type="ECO:0000313" key="1">
    <source>
        <dbReference type="EMBL" id="CAG8675642.1"/>
    </source>
</evidence>
<protein>
    <submittedName>
        <fullName evidence="1">4149_t:CDS:1</fullName>
    </submittedName>
</protein>
<reference evidence="1" key="1">
    <citation type="submission" date="2021-06" db="EMBL/GenBank/DDBJ databases">
        <authorList>
            <person name="Kallberg Y."/>
            <person name="Tangrot J."/>
            <person name="Rosling A."/>
        </authorList>
    </citation>
    <scope>NUCLEOTIDE SEQUENCE</scope>
    <source>
        <strain evidence="1">AU212A</strain>
    </source>
</reference>
<feature type="non-terminal residue" evidence="1">
    <location>
        <position position="1"/>
    </location>
</feature>
<dbReference type="EMBL" id="CAJVPM010030108">
    <property type="protein sequence ID" value="CAG8675642.1"/>
    <property type="molecule type" value="Genomic_DNA"/>
</dbReference>